<gene>
    <name evidence="3" type="ORF">BLS_006810</name>
</gene>
<sequence length="390" mass="43502">MCHSCERQEDDPEVLQAAAIVMQFSRDGRLTPTALDRFRGNNSTHVEYSQNIEHDSWRKRKADDVRRYMKSSDAAIQDEFNRPKAIPRSRISKLPTPKSQKRKADEVRRRSVKPSDTSSQGTLDRAKAIPRSRSYKLPSSASSSTELEGARSQGLKQEGKSVDFNSIAVFGWEFPNVRLLADSYAKAGYFAYVPDVHENDSLPISFLDDVEPPLNVRDNLSMIEKGTKTAKVGATLGPWLVKHREAVAKPIIDGFIQTIRFTPGTDKVGVVGFCWGGRYAILAVHDAEPGHSVDAAYACHPSLVAIPADFDPVARPLSLALGTKDSLLGEKEIAQIKEVMEKKTGVPHEIRTYEDQVHGFALRGDWSSDKDKKAMDDAEKQGLDWFKKYL</sequence>
<reference evidence="3 4" key="1">
    <citation type="submission" date="2019-11" db="EMBL/GenBank/DDBJ databases">
        <title>Venturia inaequalis Genome Resource.</title>
        <authorList>
            <person name="Lichtner F.J."/>
        </authorList>
    </citation>
    <scope>NUCLEOTIDE SEQUENCE [LARGE SCALE GENOMIC DNA]</scope>
    <source>
        <strain evidence="3">Bline_iso_100314</strain>
    </source>
</reference>
<evidence type="ECO:0000313" key="3">
    <source>
        <dbReference type="EMBL" id="KAE9966764.1"/>
    </source>
</evidence>
<evidence type="ECO:0000313" key="4">
    <source>
        <dbReference type="Proteomes" id="UP000433883"/>
    </source>
</evidence>
<evidence type="ECO:0000259" key="2">
    <source>
        <dbReference type="Pfam" id="PF01738"/>
    </source>
</evidence>
<dbReference type="AlphaFoldDB" id="A0A8H3UAX9"/>
<dbReference type="Gene3D" id="3.40.50.1820">
    <property type="entry name" value="alpha/beta hydrolase"/>
    <property type="match status" value="1"/>
</dbReference>
<name>A0A8H3UAX9_VENIN</name>
<organism evidence="3 4">
    <name type="scientific">Venturia inaequalis</name>
    <name type="common">Apple scab fungus</name>
    <dbReference type="NCBI Taxonomy" id="5025"/>
    <lineage>
        <taxon>Eukaryota</taxon>
        <taxon>Fungi</taxon>
        <taxon>Dikarya</taxon>
        <taxon>Ascomycota</taxon>
        <taxon>Pezizomycotina</taxon>
        <taxon>Dothideomycetes</taxon>
        <taxon>Pleosporomycetidae</taxon>
        <taxon>Venturiales</taxon>
        <taxon>Venturiaceae</taxon>
        <taxon>Venturia</taxon>
    </lineage>
</organism>
<dbReference type="Proteomes" id="UP000433883">
    <property type="component" value="Unassembled WGS sequence"/>
</dbReference>
<accession>A0A8H3UAX9</accession>
<dbReference type="GO" id="GO:0016787">
    <property type="term" value="F:hydrolase activity"/>
    <property type="evidence" value="ECO:0007669"/>
    <property type="project" value="InterPro"/>
</dbReference>
<dbReference type="SUPFAM" id="SSF53474">
    <property type="entry name" value="alpha/beta-Hydrolases"/>
    <property type="match status" value="1"/>
</dbReference>
<dbReference type="PANTHER" id="PTHR17630">
    <property type="entry name" value="DIENELACTONE HYDROLASE"/>
    <property type="match status" value="1"/>
</dbReference>
<protein>
    <recommendedName>
        <fullName evidence="2">Dienelactone hydrolase domain-containing protein</fullName>
    </recommendedName>
</protein>
<dbReference type="Pfam" id="PF01738">
    <property type="entry name" value="DLH"/>
    <property type="match status" value="1"/>
</dbReference>
<dbReference type="InterPro" id="IPR002925">
    <property type="entry name" value="Dienelactn_hydro"/>
</dbReference>
<feature type="compositionally biased region" description="Polar residues" evidence="1">
    <location>
        <begin position="137"/>
        <end position="146"/>
    </location>
</feature>
<dbReference type="PANTHER" id="PTHR17630:SF105">
    <property type="entry name" value="DIENELACTONE HYDROLASE FAMILY PROTEIN (AFU_ORTHOLOGUE AFUA_4G08790)"/>
    <property type="match status" value="1"/>
</dbReference>
<evidence type="ECO:0000256" key="1">
    <source>
        <dbReference type="SAM" id="MobiDB-lite"/>
    </source>
</evidence>
<feature type="region of interest" description="Disordered" evidence="1">
    <location>
        <begin position="74"/>
        <end position="155"/>
    </location>
</feature>
<feature type="domain" description="Dienelactone hydrolase" evidence="2">
    <location>
        <begin position="169"/>
        <end position="390"/>
    </location>
</feature>
<comment type="caution">
    <text evidence="3">The sequence shown here is derived from an EMBL/GenBank/DDBJ whole genome shotgun (WGS) entry which is preliminary data.</text>
</comment>
<dbReference type="EMBL" id="WNWQ01000508">
    <property type="protein sequence ID" value="KAE9966764.1"/>
    <property type="molecule type" value="Genomic_DNA"/>
</dbReference>
<dbReference type="InterPro" id="IPR029058">
    <property type="entry name" value="AB_hydrolase_fold"/>
</dbReference>
<proteinExistence type="predicted"/>